<accession>A0ACC2UBY9</accession>
<reference evidence="1" key="1">
    <citation type="submission" date="2022-04" db="EMBL/GenBank/DDBJ databases">
        <title>Genome of the entomopathogenic fungus Entomophthora muscae.</title>
        <authorList>
            <person name="Elya C."/>
            <person name="Lovett B.R."/>
            <person name="Lee E."/>
            <person name="Macias A.M."/>
            <person name="Hajek A.E."/>
            <person name="De Bivort B.L."/>
            <person name="Kasson M.T."/>
            <person name="De Fine Licht H.H."/>
            <person name="Stajich J.E."/>
        </authorList>
    </citation>
    <scope>NUCLEOTIDE SEQUENCE</scope>
    <source>
        <strain evidence="1">Berkeley</strain>
    </source>
</reference>
<gene>
    <name evidence="1" type="ORF">DSO57_1023433</name>
</gene>
<name>A0ACC2UBY9_9FUNG</name>
<evidence type="ECO:0000313" key="1">
    <source>
        <dbReference type="EMBL" id="KAJ9084548.1"/>
    </source>
</evidence>
<comment type="caution">
    <text evidence="1">The sequence shown here is derived from an EMBL/GenBank/DDBJ whole genome shotgun (WGS) entry which is preliminary data.</text>
</comment>
<sequence length="227" mass="24559">MTAPLLTQVNGNLIFDGADYFPIPSLEFVGGSLAIAHIQAKNIVLPIKTIGKEFIVKDCPDLTSLSVPQLTQVGTNVEISDVQTLNLDALQSIGANFTLSNVGLKDLDLPIKEIGESFVINGCPRLFFLYLGALESVGGDFKVRGNPAFESLKINSLTKVGGKIMINQPILKDIHLNSSLTNSRLTFIAAMTDCNRLRSSFQRALENLSCTSTTKPGQEMFIALTID</sequence>
<evidence type="ECO:0000313" key="2">
    <source>
        <dbReference type="Proteomes" id="UP001165960"/>
    </source>
</evidence>
<protein>
    <submittedName>
        <fullName evidence="1">Uncharacterized protein</fullName>
    </submittedName>
</protein>
<dbReference type="Proteomes" id="UP001165960">
    <property type="component" value="Unassembled WGS sequence"/>
</dbReference>
<dbReference type="EMBL" id="QTSX02000832">
    <property type="protein sequence ID" value="KAJ9084548.1"/>
    <property type="molecule type" value="Genomic_DNA"/>
</dbReference>
<proteinExistence type="predicted"/>
<organism evidence="1 2">
    <name type="scientific">Entomophthora muscae</name>
    <dbReference type="NCBI Taxonomy" id="34485"/>
    <lineage>
        <taxon>Eukaryota</taxon>
        <taxon>Fungi</taxon>
        <taxon>Fungi incertae sedis</taxon>
        <taxon>Zoopagomycota</taxon>
        <taxon>Entomophthoromycotina</taxon>
        <taxon>Entomophthoromycetes</taxon>
        <taxon>Entomophthorales</taxon>
        <taxon>Entomophthoraceae</taxon>
        <taxon>Entomophthora</taxon>
    </lineage>
</organism>
<keyword evidence="2" id="KW-1185">Reference proteome</keyword>